<protein>
    <submittedName>
        <fullName evidence="4">Ribonuclease H-like domain-containing protein</fullName>
    </submittedName>
</protein>
<name>A0ABQ4XI25_9ASTR</name>
<dbReference type="Pfam" id="PF22936">
    <property type="entry name" value="Pol_BBD"/>
    <property type="match status" value="1"/>
</dbReference>
<sequence length="547" mass="62291">MAGSDDENSPPPPPPQQTPSHTKPSTLIILYGISIEDANQNILRSFPSSWSQVSLVMRTKPGVDNISFDDLYNNLRVFEYDVKGSTGSSSNHKDLEQLDEFDLEEMDLKWKVAMISVRLKKFYKKTAREERRVKETLEICALNQVVVEPNVVKLNLKFWSDVLSLRSMINTARQNLTSQAATTSTARKANTARPIVNEIRPRNNFYMSHSPIRRPFDRTTAPRTNVSNQKVNTAEVKVVSAVGGKRETAVKPSAALKNKVIVDSGCSRHMTGNKAYLAEYQDYNGGPVAFRGSKGYIAGKGKIKTGKLDFKDVCFVKELQHFNLFSVSQMCDKKNKVLFIDTECLVLSSDFKLPDENQVLLRVPRQNNIYSFNLKNIVSSEGLACLIAKAIVDESNKWHRRLGHVHFKNLNKFVKGNLVRACEIRDHANKTAEGPEEKIINVQVQKKFWMQEFSLGNGRWTLLKDYVVLPIRFSYIFKRQEHRSKEMKDVKHNKDIGFKDNVVGRRKIVRRENGERQGRGKKTKERERESGVIRARGGREEGAEAKE</sequence>
<keyword evidence="5" id="KW-1185">Reference proteome</keyword>
<feature type="domain" description="Retrovirus-related Pol polyprotein from transposon TNT 1-94-like beta-barrel" evidence="3">
    <location>
        <begin position="261"/>
        <end position="333"/>
    </location>
</feature>
<dbReference type="InterPro" id="IPR054722">
    <property type="entry name" value="PolX-like_BBD"/>
</dbReference>
<feature type="compositionally biased region" description="Basic and acidic residues" evidence="1">
    <location>
        <begin position="510"/>
        <end position="547"/>
    </location>
</feature>
<feature type="domain" description="GAG-pre-integrase" evidence="2">
    <location>
        <begin position="369"/>
        <end position="424"/>
    </location>
</feature>
<evidence type="ECO:0000313" key="4">
    <source>
        <dbReference type="EMBL" id="GJS64471.1"/>
    </source>
</evidence>
<evidence type="ECO:0000256" key="1">
    <source>
        <dbReference type="SAM" id="MobiDB-lite"/>
    </source>
</evidence>
<organism evidence="4 5">
    <name type="scientific">Tanacetum coccineum</name>
    <dbReference type="NCBI Taxonomy" id="301880"/>
    <lineage>
        <taxon>Eukaryota</taxon>
        <taxon>Viridiplantae</taxon>
        <taxon>Streptophyta</taxon>
        <taxon>Embryophyta</taxon>
        <taxon>Tracheophyta</taxon>
        <taxon>Spermatophyta</taxon>
        <taxon>Magnoliopsida</taxon>
        <taxon>eudicotyledons</taxon>
        <taxon>Gunneridae</taxon>
        <taxon>Pentapetalae</taxon>
        <taxon>asterids</taxon>
        <taxon>campanulids</taxon>
        <taxon>Asterales</taxon>
        <taxon>Asteraceae</taxon>
        <taxon>Asteroideae</taxon>
        <taxon>Anthemideae</taxon>
        <taxon>Anthemidinae</taxon>
        <taxon>Tanacetum</taxon>
    </lineage>
</organism>
<reference evidence="4" key="1">
    <citation type="journal article" date="2022" name="Int. J. Mol. Sci.">
        <title>Draft Genome of Tanacetum Coccineum: Genomic Comparison of Closely Related Tanacetum-Family Plants.</title>
        <authorList>
            <person name="Yamashiro T."/>
            <person name="Shiraishi A."/>
            <person name="Nakayama K."/>
            <person name="Satake H."/>
        </authorList>
    </citation>
    <scope>NUCLEOTIDE SEQUENCE</scope>
</reference>
<gene>
    <name evidence="4" type="ORF">Tco_0679035</name>
</gene>
<accession>A0ABQ4XI25</accession>
<feature type="region of interest" description="Disordered" evidence="1">
    <location>
        <begin position="1"/>
        <end position="23"/>
    </location>
</feature>
<evidence type="ECO:0000259" key="3">
    <source>
        <dbReference type="Pfam" id="PF22936"/>
    </source>
</evidence>
<dbReference type="Proteomes" id="UP001151760">
    <property type="component" value="Unassembled WGS sequence"/>
</dbReference>
<reference evidence="4" key="2">
    <citation type="submission" date="2022-01" db="EMBL/GenBank/DDBJ databases">
        <authorList>
            <person name="Yamashiro T."/>
            <person name="Shiraishi A."/>
            <person name="Satake H."/>
            <person name="Nakayama K."/>
        </authorList>
    </citation>
    <scope>NUCLEOTIDE SEQUENCE</scope>
</reference>
<dbReference type="InterPro" id="IPR025724">
    <property type="entry name" value="GAG-pre-integrase_dom"/>
</dbReference>
<proteinExistence type="predicted"/>
<feature type="region of interest" description="Disordered" evidence="1">
    <location>
        <begin position="507"/>
        <end position="547"/>
    </location>
</feature>
<evidence type="ECO:0000259" key="2">
    <source>
        <dbReference type="Pfam" id="PF13976"/>
    </source>
</evidence>
<comment type="caution">
    <text evidence="4">The sequence shown here is derived from an EMBL/GenBank/DDBJ whole genome shotgun (WGS) entry which is preliminary data.</text>
</comment>
<dbReference type="Pfam" id="PF13976">
    <property type="entry name" value="gag_pre-integrs"/>
    <property type="match status" value="1"/>
</dbReference>
<dbReference type="EMBL" id="BQNB010009508">
    <property type="protein sequence ID" value="GJS64471.1"/>
    <property type="molecule type" value="Genomic_DNA"/>
</dbReference>
<evidence type="ECO:0000313" key="5">
    <source>
        <dbReference type="Proteomes" id="UP001151760"/>
    </source>
</evidence>